<dbReference type="RefSeq" id="WP_124804743.1">
    <property type="nucleotide sequence ID" value="NZ_CP098828.1"/>
</dbReference>
<gene>
    <name evidence="1" type="ORF">NFG57_10035</name>
</gene>
<name>A0AAU7L191_9GAMM</name>
<organism evidence="1">
    <name type="scientific">Halomonas sp. H10-59</name>
    <dbReference type="NCBI Taxonomy" id="2950874"/>
    <lineage>
        <taxon>Bacteria</taxon>
        <taxon>Pseudomonadati</taxon>
        <taxon>Pseudomonadota</taxon>
        <taxon>Gammaproteobacteria</taxon>
        <taxon>Oceanospirillales</taxon>
        <taxon>Halomonadaceae</taxon>
        <taxon>Halomonas</taxon>
    </lineage>
</organism>
<reference evidence="1" key="1">
    <citation type="submission" date="2022-06" db="EMBL/GenBank/DDBJ databases">
        <title>A novel DMS-producing enzyme.</title>
        <authorList>
            <person name="Zhang Y."/>
        </authorList>
    </citation>
    <scope>NUCLEOTIDE SEQUENCE</scope>
    <source>
        <strain evidence="1">H10-59</strain>
    </source>
</reference>
<sequence length="75" mass="8479">MSDSHIAKELKKVCPGKYDAHAISRAAFIIHQQSDIYISSKTENILLTLMAMDMGEEFELSEQEFCDLLSELPES</sequence>
<dbReference type="EMBL" id="CP098828">
    <property type="protein sequence ID" value="XBO77068.1"/>
    <property type="molecule type" value="Genomic_DNA"/>
</dbReference>
<protein>
    <submittedName>
        <fullName evidence="1">Uncharacterized protein</fullName>
    </submittedName>
</protein>
<accession>A0AAU7L191</accession>
<proteinExistence type="predicted"/>
<evidence type="ECO:0000313" key="1">
    <source>
        <dbReference type="EMBL" id="XBO77068.1"/>
    </source>
</evidence>
<dbReference type="AlphaFoldDB" id="A0AAU7L191"/>